<organism evidence="2 3">
    <name type="scientific">Marinobacter nauticus</name>
    <name type="common">Marinobacter hydrocarbonoclasticus</name>
    <name type="synonym">Marinobacter aquaeolei</name>
    <dbReference type="NCBI Taxonomy" id="2743"/>
    <lineage>
        <taxon>Bacteria</taxon>
        <taxon>Pseudomonadati</taxon>
        <taxon>Pseudomonadota</taxon>
        <taxon>Gammaproteobacteria</taxon>
        <taxon>Pseudomonadales</taxon>
        <taxon>Marinobacteraceae</taxon>
        <taxon>Marinobacter</taxon>
    </lineage>
</organism>
<keyword evidence="1" id="KW-0175">Coiled coil</keyword>
<dbReference type="AlphaFoldDB" id="A0A833JR28"/>
<gene>
    <name evidence="2" type="ORF">F6453_2643</name>
</gene>
<evidence type="ECO:0000313" key="2">
    <source>
        <dbReference type="EMBL" id="KAE8545036.1"/>
    </source>
</evidence>
<name>A0A833JR28_MARNT</name>
<proteinExistence type="predicted"/>
<protein>
    <submittedName>
        <fullName evidence="2">Uncharacterized protein</fullName>
    </submittedName>
</protein>
<dbReference type="Proteomes" id="UP000469950">
    <property type="component" value="Unassembled WGS sequence"/>
</dbReference>
<dbReference type="RefSeq" id="WP_153741099.1">
    <property type="nucleotide sequence ID" value="NZ_WBMP01000011.1"/>
</dbReference>
<dbReference type="EMBL" id="WBMP01000011">
    <property type="protein sequence ID" value="KAE8545036.1"/>
    <property type="molecule type" value="Genomic_DNA"/>
</dbReference>
<evidence type="ECO:0000313" key="3">
    <source>
        <dbReference type="Proteomes" id="UP000469950"/>
    </source>
</evidence>
<sequence length="171" mass="19570">MPTKTKSTRRQLRGEELEKRIETVIRELAKQANEDGLEFVYNATRVAEKVPTTRRTLSKHDDLVERVINDLNARRRMHTGQATVEFLKDRIASLKEKLDERDKELEQLRSHHVHIYEQLHAHSVKGEALVKPILQEESSVIGHCILCGAEIGPAPERESSKIIPIRGKKNG</sequence>
<comment type="caution">
    <text evidence="2">The sequence shown here is derived from an EMBL/GenBank/DDBJ whole genome shotgun (WGS) entry which is preliminary data.</text>
</comment>
<accession>A0A833JR28</accession>
<reference evidence="2 3" key="1">
    <citation type="submission" date="2019-10" db="EMBL/GenBank/DDBJ databases">
        <title>Draft genome sequence of Marinobacter hydrocarbonoclasticus NCT7M from the microbiome of the marine copepod.</title>
        <authorList>
            <person name="Nuttall R."/>
            <person name="Sharma G."/>
            <person name="Moisander P."/>
        </authorList>
    </citation>
    <scope>NUCLEOTIDE SEQUENCE [LARGE SCALE GENOMIC DNA]</scope>
    <source>
        <strain evidence="2 3">NCT7M</strain>
    </source>
</reference>
<feature type="coiled-coil region" evidence="1">
    <location>
        <begin position="84"/>
        <end position="111"/>
    </location>
</feature>
<evidence type="ECO:0000256" key="1">
    <source>
        <dbReference type="SAM" id="Coils"/>
    </source>
</evidence>